<name>A0A1E7YKT5_9PROT</name>
<accession>A0A1E7YKT5</accession>
<reference evidence="3 4" key="1">
    <citation type="submission" date="2016-06" db="EMBL/GenBank/DDBJ databases">
        <title>Gene turnover analysis identifies the evolutionary adaptation of the extremophile Acidithiobacillus caldus.</title>
        <authorList>
            <person name="Zhang X."/>
        </authorList>
    </citation>
    <scope>NUCLEOTIDE SEQUENCE [LARGE SCALE GENOMIC DNA]</scope>
    <source>
        <strain evidence="3 4">DX</strain>
    </source>
</reference>
<feature type="compositionally biased region" description="Basic and acidic residues" evidence="1">
    <location>
        <begin position="56"/>
        <end position="66"/>
    </location>
</feature>
<dbReference type="AlphaFoldDB" id="A0A1E7YKT5"/>
<feature type="region of interest" description="Disordered" evidence="1">
    <location>
        <begin position="56"/>
        <end position="76"/>
    </location>
</feature>
<feature type="signal peptide" evidence="2">
    <location>
        <begin position="1"/>
        <end position="19"/>
    </location>
</feature>
<comment type="caution">
    <text evidence="3">The sequence shown here is derived from an EMBL/GenBank/DDBJ whole genome shotgun (WGS) entry which is preliminary data.</text>
</comment>
<keyword evidence="2" id="KW-0732">Signal</keyword>
<evidence type="ECO:0000313" key="4">
    <source>
        <dbReference type="Proteomes" id="UP000175616"/>
    </source>
</evidence>
<gene>
    <name evidence="3" type="ORF">BAE27_11195</name>
</gene>
<dbReference type="RefSeq" id="WP_070114169.1">
    <property type="nucleotide sequence ID" value="NZ_LZYE01000310.1"/>
</dbReference>
<evidence type="ECO:0000256" key="1">
    <source>
        <dbReference type="SAM" id="MobiDB-lite"/>
    </source>
</evidence>
<evidence type="ECO:0000313" key="3">
    <source>
        <dbReference type="EMBL" id="OFC30735.1"/>
    </source>
</evidence>
<dbReference type="EMBL" id="LZYE01000310">
    <property type="protein sequence ID" value="OFC30735.1"/>
    <property type="molecule type" value="Genomic_DNA"/>
</dbReference>
<dbReference type="Proteomes" id="UP000175616">
    <property type="component" value="Unassembled WGS sequence"/>
</dbReference>
<proteinExistence type="predicted"/>
<evidence type="ECO:0000256" key="2">
    <source>
        <dbReference type="SAM" id="SignalP"/>
    </source>
</evidence>
<feature type="chain" id="PRO_5009208996" evidence="2">
    <location>
        <begin position="20"/>
        <end position="76"/>
    </location>
</feature>
<protein>
    <submittedName>
        <fullName evidence="3">Uncharacterized protein</fullName>
    </submittedName>
</protein>
<sequence length="76" mass="8271">MKSLIVIASLVALSSMAYGDDTTSPVEPFDFCAQEYAAGYSSCSTQAQNAESKIEKRNTTHEEQKVDSNAVVLQHK</sequence>
<organism evidence="3 4">
    <name type="scientific">Acidithiobacillus caldus</name>
    <dbReference type="NCBI Taxonomy" id="33059"/>
    <lineage>
        <taxon>Bacteria</taxon>
        <taxon>Pseudomonadati</taxon>
        <taxon>Pseudomonadota</taxon>
        <taxon>Acidithiobacillia</taxon>
        <taxon>Acidithiobacillales</taxon>
        <taxon>Acidithiobacillaceae</taxon>
        <taxon>Acidithiobacillus</taxon>
    </lineage>
</organism>